<sequence length="229" mass="23915">MKRSLYALLSSKSIARRILLPALLLVGLALSQEALPRLSGQLSPWPPPGWPEGKAAEIRLGIGAPQAPSEVLAKAAVGADGRFTLALPGGVAARAYATPDSALQLPEGCDFRPSVSPAGARALLAHLLVYAGGEATPRAFLSLRAYQPGGSPNTGTGASTLLVWADQPASVKGSGRCGEAEKYRILLEVKLEAGWNFVVIRVPQGPGAVVQVRADPKPEGDFLLYPLRP</sequence>
<organism evidence="1 2">
    <name type="scientific">Calidithermus terrae</name>
    <dbReference type="NCBI Taxonomy" id="1408545"/>
    <lineage>
        <taxon>Bacteria</taxon>
        <taxon>Thermotogati</taxon>
        <taxon>Deinococcota</taxon>
        <taxon>Deinococci</taxon>
        <taxon>Thermales</taxon>
        <taxon>Thermaceae</taxon>
        <taxon>Calidithermus</taxon>
    </lineage>
</organism>
<dbReference type="Proteomes" id="UP000265715">
    <property type="component" value="Unassembled WGS sequence"/>
</dbReference>
<name>A0A399EJ87_9DEIN</name>
<accession>A0A399EJ87</accession>
<evidence type="ECO:0000313" key="2">
    <source>
        <dbReference type="Proteomes" id="UP000265715"/>
    </source>
</evidence>
<evidence type="ECO:0000313" key="1">
    <source>
        <dbReference type="EMBL" id="RIH84185.1"/>
    </source>
</evidence>
<proteinExistence type="predicted"/>
<keyword evidence="2" id="KW-1185">Reference proteome</keyword>
<reference evidence="1 2" key="1">
    <citation type="submission" date="2018-08" db="EMBL/GenBank/DDBJ databases">
        <title>Meiothermus terrae DSM 26712 genome sequencing project.</title>
        <authorList>
            <person name="Da Costa M.S."/>
            <person name="Albuquerque L."/>
            <person name="Raposo P."/>
            <person name="Froufe H.J.C."/>
            <person name="Barroso C.S."/>
            <person name="Egas C."/>
        </authorList>
    </citation>
    <scope>NUCLEOTIDE SEQUENCE [LARGE SCALE GENOMIC DNA]</scope>
    <source>
        <strain evidence="1 2">DSM 26712</strain>
    </source>
</reference>
<gene>
    <name evidence="1" type="ORF">Mterra_02055</name>
</gene>
<dbReference type="AlphaFoldDB" id="A0A399EJ87"/>
<protein>
    <submittedName>
        <fullName evidence="1">Uncharacterized protein</fullName>
    </submittedName>
</protein>
<comment type="caution">
    <text evidence="1">The sequence shown here is derived from an EMBL/GenBank/DDBJ whole genome shotgun (WGS) entry which is preliminary data.</text>
</comment>
<dbReference type="EMBL" id="QXDL01000078">
    <property type="protein sequence ID" value="RIH84185.1"/>
    <property type="molecule type" value="Genomic_DNA"/>
</dbReference>